<comment type="caution">
    <text evidence="1">The sequence shown here is derived from an EMBL/GenBank/DDBJ whole genome shotgun (WGS) entry which is preliminary data.</text>
</comment>
<accession>A0A841NFG5</accession>
<dbReference type="EMBL" id="JACHLC010000007">
    <property type="protein sequence ID" value="MBB6372578.1"/>
    <property type="molecule type" value="Genomic_DNA"/>
</dbReference>
<organism evidence="1 2">
    <name type="scientific">Chryseobacterium shigense</name>
    <dbReference type="NCBI Taxonomy" id="297244"/>
    <lineage>
        <taxon>Bacteria</taxon>
        <taxon>Pseudomonadati</taxon>
        <taxon>Bacteroidota</taxon>
        <taxon>Flavobacteriia</taxon>
        <taxon>Flavobacteriales</taxon>
        <taxon>Weeksellaceae</taxon>
        <taxon>Chryseobacterium group</taxon>
        <taxon>Chryseobacterium</taxon>
    </lineage>
</organism>
<name>A0A841NFG5_9FLAO</name>
<protein>
    <submittedName>
        <fullName evidence="1">Uncharacterized protein</fullName>
    </submittedName>
</protein>
<gene>
    <name evidence="1" type="ORF">HNP36_003696</name>
</gene>
<dbReference type="Proteomes" id="UP000589738">
    <property type="component" value="Unassembled WGS sequence"/>
</dbReference>
<dbReference type="RefSeq" id="WP_184167151.1">
    <property type="nucleotide sequence ID" value="NZ_JACHLC010000007.1"/>
</dbReference>
<reference evidence="1 2" key="1">
    <citation type="submission" date="2020-08" db="EMBL/GenBank/DDBJ databases">
        <title>Functional genomics of gut bacteria from endangered species of beetles.</title>
        <authorList>
            <person name="Carlos-Shanley C."/>
        </authorList>
    </citation>
    <scope>NUCLEOTIDE SEQUENCE [LARGE SCALE GENOMIC DNA]</scope>
    <source>
        <strain evidence="1 2">S00136</strain>
    </source>
</reference>
<sequence length="53" mass="5826">MKKLDLAQLEKFQGQGGKKSDWDYFLDGLACGYGLATVTNPFGAYLAYHSCGF</sequence>
<dbReference type="AlphaFoldDB" id="A0A841NFG5"/>
<proteinExistence type="predicted"/>
<keyword evidence="2" id="KW-1185">Reference proteome</keyword>
<evidence type="ECO:0000313" key="1">
    <source>
        <dbReference type="EMBL" id="MBB6372578.1"/>
    </source>
</evidence>
<evidence type="ECO:0000313" key="2">
    <source>
        <dbReference type="Proteomes" id="UP000589738"/>
    </source>
</evidence>